<keyword evidence="2" id="KW-1185">Reference proteome</keyword>
<evidence type="ECO:0000313" key="1">
    <source>
        <dbReference type="EMBL" id="KAG2192618.1"/>
    </source>
</evidence>
<reference evidence="1" key="1">
    <citation type="submission" date="2020-12" db="EMBL/GenBank/DDBJ databases">
        <title>Metabolic potential, ecology and presence of endohyphal bacteria is reflected in genomic diversity of Mucoromycotina.</title>
        <authorList>
            <person name="Muszewska A."/>
            <person name="Okrasinska A."/>
            <person name="Steczkiewicz K."/>
            <person name="Drgas O."/>
            <person name="Orlowska M."/>
            <person name="Perlinska-Lenart U."/>
            <person name="Aleksandrzak-Piekarczyk T."/>
            <person name="Szatraj K."/>
            <person name="Zielenkiewicz U."/>
            <person name="Pilsyk S."/>
            <person name="Malc E."/>
            <person name="Mieczkowski P."/>
            <person name="Kruszewska J.S."/>
            <person name="Biernat P."/>
            <person name="Pawlowska J."/>
        </authorList>
    </citation>
    <scope>NUCLEOTIDE SEQUENCE</scope>
    <source>
        <strain evidence="1">WA0000017839</strain>
    </source>
</reference>
<name>A0A8H7QHL6_9FUNG</name>
<dbReference type="EMBL" id="JAEPRD010000280">
    <property type="protein sequence ID" value="KAG2192618.1"/>
    <property type="molecule type" value="Genomic_DNA"/>
</dbReference>
<comment type="caution">
    <text evidence="1">The sequence shown here is derived from an EMBL/GenBank/DDBJ whole genome shotgun (WGS) entry which is preliminary data.</text>
</comment>
<sequence>MQSKLFVLRLLSACMQHHWQHHRELEKEKHPEIPLNELTLELPPLDTALVTFVLVLMSRYITQYHLIEESTNAEQNNQNRMPLVDLSDSENGYTYEQIKLSLITDIYKASSKILYYISSSNWEACYAKIKYAVISLDSINGGAQEIPPEIRMLESSCLTRKRLYSIFAGTYYNIL</sequence>
<proteinExistence type="predicted"/>
<gene>
    <name evidence="1" type="ORF">INT47_003851</name>
</gene>
<dbReference type="AlphaFoldDB" id="A0A8H7QHL6"/>
<dbReference type="Proteomes" id="UP000603453">
    <property type="component" value="Unassembled WGS sequence"/>
</dbReference>
<accession>A0A8H7QHL6</accession>
<evidence type="ECO:0000313" key="2">
    <source>
        <dbReference type="Proteomes" id="UP000603453"/>
    </source>
</evidence>
<protein>
    <submittedName>
        <fullName evidence="1">Uncharacterized protein</fullName>
    </submittedName>
</protein>
<dbReference type="OrthoDB" id="2412476at2759"/>
<organism evidence="1 2">
    <name type="scientific">Mucor saturninus</name>
    <dbReference type="NCBI Taxonomy" id="64648"/>
    <lineage>
        <taxon>Eukaryota</taxon>
        <taxon>Fungi</taxon>
        <taxon>Fungi incertae sedis</taxon>
        <taxon>Mucoromycota</taxon>
        <taxon>Mucoromycotina</taxon>
        <taxon>Mucoromycetes</taxon>
        <taxon>Mucorales</taxon>
        <taxon>Mucorineae</taxon>
        <taxon>Mucoraceae</taxon>
        <taxon>Mucor</taxon>
    </lineage>
</organism>